<evidence type="ECO:0000256" key="1">
    <source>
        <dbReference type="ARBA" id="ARBA00019033"/>
    </source>
</evidence>
<dbReference type="Pfam" id="PF07572">
    <property type="entry name" value="BCNT"/>
    <property type="match status" value="1"/>
</dbReference>
<dbReference type="PANTHER" id="PTHR48407">
    <property type="entry name" value="CRANIOFACIAL DEVELOPMENT PROTEIN 1"/>
    <property type="match status" value="1"/>
</dbReference>
<evidence type="ECO:0000313" key="5">
    <source>
        <dbReference type="Proteomes" id="UP000694843"/>
    </source>
</evidence>
<dbReference type="KEGG" id="hazt:108680270"/>
<feature type="region of interest" description="Disordered" evidence="3">
    <location>
        <begin position="1"/>
        <end position="187"/>
    </location>
</feature>
<feature type="compositionally biased region" description="Basic and acidic residues" evidence="3">
    <location>
        <begin position="101"/>
        <end position="115"/>
    </location>
</feature>
<feature type="compositionally biased region" description="Acidic residues" evidence="3">
    <location>
        <begin position="26"/>
        <end position="45"/>
    </location>
</feature>
<feature type="compositionally biased region" description="Acidic residues" evidence="3">
    <location>
        <begin position="1"/>
        <end position="16"/>
    </location>
</feature>
<name>A0A8B7PEL6_HYAAZ</name>
<dbReference type="PANTHER" id="PTHR48407:SF1">
    <property type="entry name" value="CRANIOFACIAL DEVELOPMENT PROTEIN 1"/>
    <property type="match status" value="1"/>
</dbReference>
<dbReference type="RefSeq" id="XP_018024558.1">
    <property type="nucleotide sequence ID" value="XM_018169069.2"/>
</dbReference>
<evidence type="ECO:0000259" key="4">
    <source>
        <dbReference type="PROSITE" id="PS51279"/>
    </source>
</evidence>
<dbReference type="GO" id="GO:0000812">
    <property type="term" value="C:Swr1 complex"/>
    <property type="evidence" value="ECO:0007669"/>
    <property type="project" value="TreeGrafter"/>
</dbReference>
<gene>
    <name evidence="6" type="primary">LOC108680270</name>
</gene>
<dbReference type="Proteomes" id="UP000694843">
    <property type="component" value="Unplaced"/>
</dbReference>
<evidence type="ECO:0000313" key="6">
    <source>
        <dbReference type="RefSeq" id="XP_018024558.1"/>
    </source>
</evidence>
<evidence type="ECO:0000256" key="3">
    <source>
        <dbReference type="SAM" id="MobiDB-lite"/>
    </source>
</evidence>
<dbReference type="AlphaFoldDB" id="A0A8B7PEL6"/>
<evidence type="ECO:0000256" key="2">
    <source>
        <dbReference type="ARBA" id="ARBA00030244"/>
    </source>
</evidence>
<reference evidence="6" key="1">
    <citation type="submission" date="2025-08" db="UniProtKB">
        <authorList>
            <consortium name="RefSeq"/>
        </authorList>
    </citation>
    <scope>IDENTIFICATION</scope>
    <source>
        <tissue evidence="6">Whole organism</tissue>
    </source>
</reference>
<dbReference type="CTD" id="7354404"/>
<feature type="compositionally biased region" description="Polar residues" evidence="3">
    <location>
        <begin position="158"/>
        <end position="176"/>
    </location>
</feature>
<keyword evidence="5" id="KW-1185">Reference proteome</keyword>
<dbReference type="PROSITE" id="PS51279">
    <property type="entry name" value="BCNT_C"/>
    <property type="match status" value="1"/>
</dbReference>
<dbReference type="GeneID" id="108680270"/>
<dbReference type="OrthoDB" id="445677at2759"/>
<dbReference type="InterPro" id="IPR011421">
    <property type="entry name" value="BCNT-C"/>
</dbReference>
<accession>A0A8B7PEL6</accession>
<dbReference type="OMA" id="LDWAAYV"/>
<proteinExistence type="predicted"/>
<feature type="domain" description="BCNT-C" evidence="4">
    <location>
        <begin position="234"/>
        <end position="315"/>
    </location>
</feature>
<organism evidence="5 6">
    <name type="scientific">Hyalella azteca</name>
    <name type="common">Amphipod</name>
    <dbReference type="NCBI Taxonomy" id="294128"/>
    <lineage>
        <taxon>Eukaryota</taxon>
        <taxon>Metazoa</taxon>
        <taxon>Ecdysozoa</taxon>
        <taxon>Arthropoda</taxon>
        <taxon>Crustacea</taxon>
        <taxon>Multicrustacea</taxon>
        <taxon>Malacostraca</taxon>
        <taxon>Eumalacostraca</taxon>
        <taxon>Peracarida</taxon>
        <taxon>Amphipoda</taxon>
        <taxon>Senticaudata</taxon>
        <taxon>Talitrida</taxon>
        <taxon>Talitroidea</taxon>
        <taxon>Hyalellidae</taxon>
        <taxon>Hyalella</taxon>
    </lineage>
</organism>
<sequence length="317" mass="34949">MLNEEEFDSDSTDEDYIPTVAKGSDDDLSSDESELDEEDKVEDDVAQTAKRTKSKESKKTSNGKKRKSNTKTVKQRVNPLLAQLGNQDECGSDQVNAIDSTEDKAEGKDQKKEEDLWANFLADTEEVPKPEPPVKPKKKSWAELLGNKKAKSSSNSNCPTNDSETPKSSSSLSGQVSAPAKAAVSEPKVPATVKVTKIFEFAGEEVRVEEEVAANSKEAMLAPSAAASSGCIGSKRSSNLSALVNSLGNKKQKLSTLEKTKLDWQSYKTEQGLTDELLLHTKSKDTYLDKQEFLQRADVRQFELERDVRLGVRRNNR</sequence>
<dbReference type="InterPro" id="IPR027124">
    <property type="entry name" value="Swc5/CFDP1/2"/>
</dbReference>
<protein>
    <recommendedName>
        <fullName evidence="1">Craniofacial development protein 1</fullName>
    </recommendedName>
    <alternativeName>
        <fullName evidence="2">Bucentaur</fullName>
    </alternativeName>
</protein>